<dbReference type="InterPro" id="IPR029058">
    <property type="entry name" value="AB_hydrolase_fold"/>
</dbReference>
<dbReference type="GeneID" id="5305133"/>
<evidence type="ECO:0000256" key="1">
    <source>
        <dbReference type="ARBA" id="ARBA00005622"/>
    </source>
</evidence>
<comment type="caution">
    <text evidence="3">The sequence shown here is derived from an EMBL/GenBank/DDBJ whole genome shotgun (WGS) entry which is preliminary data.</text>
</comment>
<dbReference type="RefSeq" id="WP_005851223.1">
    <property type="nucleotide sequence ID" value="NZ_JNHM01000152.1"/>
</dbReference>
<evidence type="ECO:0000256" key="2">
    <source>
        <dbReference type="ARBA" id="ARBA00022801"/>
    </source>
</evidence>
<proteinExistence type="inferred from homology"/>
<protein>
    <submittedName>
        <fullName evidence="3">Esterase family protein</fullName>
    </submittedName>
</protein>
<sequence length="289" mass="32817">MKILYIILFIQIGWIFPLSAQKQDSIYIGTRHTLFSEILNEERKYWIYVPETKAGEKGKAYPVLYLLDGDSFFHSVVGFTRFFSSSKTSNLPPCIVVAVLNTDRTRDFTPTCSAARRDGTICPYDKPAGGGAEQFHRFLIEELRLEVENKVPANGTNFLVGHSYAGLFTLQTLSNHPESFDSYIAIDPSLWWDRGVFLQQAAKNVYQKDFSGKHLYVAFATRQRPAIKLIQFSLADSLKNKIIPEMKNKHLHVVYKKFPDEVHGTIALPAIFDGLKSLFHNTISTKEAT</sequence>
<dbReference type="EMBL" id="JNHM01000152">
    <property type="protein sequence ID" value="KDS44875.1"/>
    <property type="molecule type" value="Genomic_DNA"/>
</dbReference>
<gene>
    <name evidence="3" type="ORF">M099_4188</name>
</gene>
<dbReference type="Proteomes" id="UP000027661">
    <property type="component" value="Unassembled WGS sequence"/>
</dbReference>
<dbReference type="Gene3D" id="3.40.50.1820">
    <property type="entry name" value="alpha/beta hydrolase"/>
    <property type="match status" value="1"/>
</dbReference>
<dbReference type="PANTHER" id="PTHR40841">
    <property type="entry name" value="SIDEROPHORE TRIACETYLFUSARININE C ESTERASE"/>
    <property type="match status" value="1"/>
</dbReference>
<dbReference type="PATRIC" id="fig|1339352.3.peg.3929"/>
<reference evidence="3 4" key="1">
    <citation type="submission" date="2014-04" db="EMBL/GenBank/DDBJ databases">
        <authorList>
            <person name="Sears C."/>
            <person name="Carroll K."/>
            <person name="Sack B.R."/>
            <person name="Qadri F."/>
            <person name="Myers L.L."/>
            <person name="Chung G.-T."/>
            <person name="Escheverria P."/>
            <person name="Fraser C.M."/>
            <person name="Sadzewicz L."/>
            <person name="Shefchek K.A."/>
            <person name="Tallon L."/>
            <person name="Das S.P."/>
            <person name="Daugherty S."/>
            <person name="Mongodin E.F."/>
        </authorList>
    </citation>
    <scope>NUCLEOTIDE SEQUENCE [LARGE SCALE GENOMIC DNA]</scope>
    <source>
        <strain evidence="3 4">3975 RP4</strain>
    </source>
</reference>
<accession>A0A069SBN4</accession>
<evidence type="ECO:0000313" key="3">
    <source>
        <dbReference type="EMBL" id="KDS44875.1"/>
    </source>
</evidence>
<comment type="similarity">
    <text evidence="1">Belongs to the esterase D family.</text>
</comment>
<dbReference type="InterPro" id="IPR052558">
    <property type="entry name" value="Siderophore_Hydrolase_D"/>
</dbReference>
<dbReference type="SUPFAM" id="SSF53474">
    <property type="entry name" value="alpha/beta-Hydrolases"/>
    <property type="match status" value="1"/>
</dbReference>
<organism evidence="3 4">
    <name type="scientific">Phocaeicola vulgatus str. 3975 RP4</name>
    <dbReference type="NCBI Taxonomy" id="1339352"/>
    <lineage>
        <taxon>Bacteria</taxon>
        <taxon>Pseudomonadati</taxon>
        <taxon>Bacteroidota</taxon>
        <taxon>Bacteroidia</taxon>
        <taxon>Bacteroidales</taxon>
        <taxon>Bacteroidaceae</taxon>
        <taxon>Phocaeicola</taxon>
    </lineage>
</organism>
<name>A0A069SBN4_PHOVU</name>
<evidence type="ECO:0000313" key="4">
    <source>
        <dbReference type="Proteomes" id="UP000027661"/>
    </source>
</evidence>
<dbReference type="AlphaFoldDB" id="A0A069SBN4"/>
<keyword evidence="2" id="KW-0378">Hydrolase</keyword>
<dbReference type="Pfam" id="PF00756">
    <property type="entry name" value="Esterase"/>
    <property type="match status" value="1"/>
</dbReference>
<dbReference type="PANTHER" id="PTHR40841:SF2">
    <property type="entry name" value="SIDEROPHORE-DEGRADING ESTERASE (EUROFUNG)"/>
    <property type="match status" value="1"/>
</dbReference>
<dbReference type="GO" id="GO:0016788">
    <property type="term" value="F:hydrolase activity, acting on ester bonds"/>
    <property type="evidence" value="ECO:0007669"/>
    <property type="project" value="TreeGrafter"/>
</dbReference>
<dbReference type="InterPro" id="IPR000801">
    <property type="entry name" value="Esterase-like"/>
</dbReference>
<dbReference type="DNASU" id="5305133"/>